<dbReference type="EMBL" id="BGPR01002617">
    <property type="protein sequence ID" value="GBM76384.1"/>
    <property type="molecule type" value="Genomic_DNA"/>
</dbReference>
<dbReference type="AlphaFoldDB" id="A0A4Y2IFG2"/>
<feature type="chain" id="PRO_5021353074" evidence="3">
    <location>
        <begin position="18"/>
        <end position="288"/>
    </location>
</feature>
<name>A0A4Y2IFG2_ARAVE</name>
<evidence type="ECO:0000256" key="3">
    <source>
        <dbReference type="SAM" id="SignalP"/>
    </source>
</evidence>
<reference evidence="4 5" key="1">
    <citation type="journal article" date="2019" name="Sci. Rep.">
        <title>Orb-weaving spider Araneus ventricosus genome elucidates the spidroin gene catalogue.</title>
        <authorList>
            <person name="Kono N."/>
            <person name="Nakamura H."/>
            <person name="Ohtoshi R."/>
            <person name="Moran D.A.P."/>
            <person name="Shinohara A."/>
            <person name="Yoshida Y."/>
            <person name="Fujiwara M."/>
            <person name="Mori M."/>
            <person name="Tomita M."/>
            <person name="Arakawa K."/>
        </authorList>
    </citation>
    <scope>NUCLEOTIDE SEQUENCE [LARGE SCALE GENOMIC DNA]</scope>
</reference>
<keyword evidence="2" id="KW-0472">Membrane</keyword>
<comment type="caution">
    <text evidence="4">The sequence shown here is derived from an EMBL/GenBank/DDBJ whole genome shotgun (WGS) entry which is preliminary data.</text>
</comment>
<organism evidence="4 5">
    <name type="scientific">Araneus ventricosus</name>
    <name type="common">Orbweaver spider</name>
    <name type="synonym">Epeira ventricosa</name>
    <dbReference type="NCBI Taxonomy" id="182803"/>
    <lineage>
        <taxon>Eukaryota</taxon>
        <taxon>Metazoa</taxon>
        <taxon>Ecdysozoa</taxon>
        <taxon>Arthropoda</taxon>
        <taxon>Chelicerata</taxon>
        <taxon>Arachnida</taxon>
        <taxon>Araneae</taxon>
        <taxon>Araneomorphae</taxon>
        <taxon>Entelegynae</taxon>
        <taxon>Araneoidea</taxon>
        <taxon>Araneidae</taxon>
        <taxon>Araneus</taxon>
    </lineage>
</organism>
<evidence type="ECO:0000313" key="4">
    <source>
        <dbReference type="EMBL" id="GBM76384.1"/>
    </source>
</evidence>
<keyword evidence="3" id="KW-0732">Signal</keyword>
<feature type="signal peptide" evidence="3">
    <location>
        <begin position="1"/>
        <end position="17"/>
    </location>
</feature>
<accession>A0A4Y2IFG2</accession>
<dbReference type="Proteomes" id="UP000499080">
    <property type="component" value="Unassembled WGS sequence"/>
</dbReference>
<feature type="region of interest" description="Disordered" evidence="1">
    <location>
        <begin position="41"/>
        <end position="72"/>
    </location>
</feature>
<evidence type="ECO:0000256" key="1">
    <source>
        <dbReference type="SAM" id="MobiDB-lite"/>
    </source>
</evidence>
<gene>
    <name evidence="4" type="ORF">AVEN_165982_1</name>
</gene>
<keyword evidence="5" id="KW-1185">Reference proteome</keyword>
<feature type="transmembrane region" description="Helical" evidence="2">
    <location>
        <begin position="153"/>
        <end position="176"/>
    </location>
</feature>
<evidence type="ECO:0000256" key="2">
    <source>
        <dbReference type="SAM" id="Phobius"/>
    </source>
</evidence>
<dbReference type="OrthoDB" id="6427701at2759"/>
<protein>
    <submittedName>
        <fullName evidence="4">Uncharacterized protein</fullName>
    </submittedName>
</protein>
<evidence type="ECO:0000313" key="5">
    <source>
        <dbReference type="Proteomes" id="UP000499080"/>
    </source>
</evidence>
<feature type="compositionally biased region" description="Polar residues" evidence="1">
    <location>
        <begin position="46"/>
        <end position="56"/>
    </location>
</feature>
<keyword evidence="2" id="KW-1133">Transmembrane helix</keyword>
<proteinExistence type="predicted"/>
<keyword evidence="2" id="KW-0812">Transmembrane</keyword>
<sequence length="288" mass="31908">MHFFAFFLWVAVSCISAEDQSLKKTVSDEIKPRGGRNYDNYYDAGSFNSDSDQSDNMDFKEEDAPVPPPRGDDRYSFPSYDKGYAPKPPVGLPFYGGYKGLPYGYPGLKGLPAPVPDQKAEMVMMMDLMSKLNGVPKKEEKGFLSKLMDHKPALIASIIPLSIILFSVAPVIIKYFQSGANMPSMVTTIASSKMGRALTDREYLANTVENVVDFAAKALEEDDCIQETLCKQLVSRGGRKNAKTVASVITHVSKDDWLKSFGAKELFNSLQDGDCKRACPNSLIPRRR</sequence>